<reference evidence="10" key="2">
    <citation type="journal article" date="2020" name="Mitochondrial DNA Part B Resour">
        <title>Complete mitogenomes of the chlorophycean green algae Bulbochaete rectangularis var. hiloensis (Oedogoniales) and Stigeoclonium helveticum (Chaetophorales) provide insight into the sequence of events that led to the acquisition of a reduced-derived pattern of evolution in the Chlamydomonadales and Sphaeropleales.</title>
        <authorList>
            <person name="Turmel M."/>
            <person name="Belanger A.-S."/>
            <person name="Otis C."/>
            <person name="Lemieux C."/>
        </authorList>
    </citation>
    <scope>NUCLEOTIDE SEQUENCE</scope>
</reference>
<dbReference type="InterPro" id="IPR010096">
    <property type="entry name" value="NADH-Q_OxRdtase_suN/2"/>
</dbReference>
<evidence type="ECO:0000256" key="3">
    <source>
        <dbReference type="ARBA" id="ARBA00022967"/>
    </source>
</evidence>
<keyword evidence="4 7" id="KW-1133">Transmembrane helix</keyword>
<dbReference type="GO" id="GO:0042773">
    <property type="term" value="P:ATP synthesis coupled electron transport"/>
    <property type="evidence" value="ECO:0007669"/>
    <property type="project" value="InterPro"/>
</dbReference>
<dbReference type="PANTHER" id="PTHR22773">
    <property type="entry name" value="NADH DEHYDROGENASE"/>
    <property type="match status" value="1"/>
</dbReference>
<evidence type="ECO:0000256" key="2">
    <source>
        <dbReference type="ARBA" id="ARBA00022692"/>
    </source>
</evidence>
<geneLocation type="mitochondrion" evidence="9"/>
<organism evidence="9">
    <name type="scientific">Stigeoclonium helveticum</name>
    <name type="common">Green alga</name>
    <dbReference type="NCBI Taxonomy" id="55999"/>
    <lineage>
        <taxon>Eukaryota</taxon>
        <taxon>Viridiplantae</taxon>
        <taxon>Chlorophyta</taxon>
        <taxon>core chlorophytes</taxon>
        <taxon>Chlorophyceae</taxon>
        <taxon>OCC clade</taxon>
        <taxon>Chaetophorales</taxon>
        <taxon>Chaetophoraceae</taxon>
        <taxon>Stigeoclonium</taxon>
    </lineage>
</organism>
<feature type="transmembrane region" description="Helical" evidence="7">
    <location>
        <begin position="362"/>
        <end position="383"/>
    </location>
</feature>
<evidence type="ECO:0000256" key="1">
    <source>
        <dbReference type="ARBA" id="ARBA00004141"/>
    </source>
</evidence>
<proteinExistence type="inferred from homology"/>
<feature type="transmembrane region" description="Helical" evidence="7">
    <location>
        <begin position="142"/>
        <end position="162"/>
    </location>
</feature>
<protein>
    <submittedName>
        <fullName evidence="9">NADH dehydrogenase subunit 2</fullName>
    </submittedName>
</protein>
<evidence type="ECO:0000313" key="10">
    <source>
        <dbReference type="EMBL" id="QJS52051.1"/>
    </source>
</evidence>
<name>G8XP97_STIHE</name>
<feature type="transmembrane region" description="Helical" evidence="7">
    <location>
        <begin position="277"/>
        <end position="298"/>
    </location>
</feature>
<accession>G8XP97</accession>
<evidence type="ECO:0000256" key="6">
    <source>
        <dbReference type="ARBA" id="ARBA00023136"/>
    </source>
</evidence>
<dbReference type="InterPro" id="IPR001750">
    <property type="entry name" value="ND/Mrp_TM"/>
</dbReference>
<feature type="domain" description="NADH:quinone oxidoreductase/Mrp antiporter transmembrane" evidence="8">
    <location>
        <begin position="164"/>
        <end position="459"/>
    </location>
</feature>
<feature type="transmembrane region" description="Helical" evidence="7">
    <location>
        <begin position="448"/>
        <end position="467"/>
    </location>
</feature>
<evidence type="ECO:0000259" key="8">
    <source>
        <dbReference type="Pfam" id="PF00361"/>
    </source>
</evidence>
<feature type="transmembrane region" description="Helical" evidence="7">
    <location>
        <begin position="235"/>
        <end position="256"/>
    </location>
</feature>
<evidence type="ECO:0000256" key="5">
    <source>
        <dbReference type="ARBA" id="ARBA00023027"/>
    </source>
</evidence>
<feature type="transmembrane region" description="Helical" evidence="7">
    <location>
        <begin position="335"/>
        <end position="356"/>
    </location>
</feature>
<dbReference type="NCBIfam" id="TIGR01770">
    <property type="entry name" value="NDH_I_N"/>
    <property type="match status" value="1"/>
</dbReference>
<sequence length="518" mass="58241">MDLLCWLPEIYMIFGVLVLLMYSVQYNAHTFYEKCFSGFKTEGLNSQNNVLTVQQTRKYNTTNQIDSYVIKAGPSNIITHVNNYIIIWFISIAFILYNNPLNNVLLFSGVFLRTQLANGLEIMLFIISALVLYMGRNTIQKIAHVEFLILICLCVIGQDLLLISVDLISLYVCLELQTFCLVVLCSINYKSIFNVEAGIKYFLLSAFSSALFLAGTSLIYWATGLTNLTALNTLLPYYQSTFLVFGVWLVSLSLLWKLSAAPLHMWAADVYQGANSIVSLFISTSPKLAVLGFWINIWSTAVHSTSMHEILIFFSALSLLIGALAALGQVNIKRLMAYSSIAHMGFLLMPLCQMSGSSSALITHLILYILTSIVAWGLIMWPFRRQGSHVESTPQYLWDYTFLSKTHPLATFTWAIVMMSLAGLPPVAGFLGKLYIFLWSLSSHQYTLVGIAIISTLISSVYYLRLIRIMYIDNKSSYSIFQLMDASTSYLISICVFLLLLLLLYSSPLVLLSHLLII</sequence>
<dbReference type="EMBL" id="MN810332">
    <property type="protein sequence ID" value="QJS52051.1"/>
    <property type="molecule type" value="Genomic_DNA"/>
</dbReference>
<evidence type="ECO:0000313" key="9">
    <source>
        <dbReference type="EMBL" id="ABX82580.1"/>
    </source>
</evidence>
<keyword evidence="9" id="KW-0496">Mitochondrion</keyword>
<gene>
    <name evidence="9" type="primary">nad2</name>
</gene>
<dbReference type="Pfam" id="PF00361">
    <property type="entry name" value="Proton_antipo_M"/>
    <property type="match status" value="1"/>
</dbReference>
<evidence type="ECO:0000256" key="4">
    <source>
        <dbReference type="ARBA" id="ARBA00022989"/>
    </source>
</evidence>
<keyword evidence="6 7" id="KW-0472">Membrane</keyword>
<feature type="transmembrane region" description="Helical" evidence="7">
    <location>
        <begin position="6"/>
        <end position="24"/>
    </location>
</feature>
<reference evidence="9" key="1">
    <citation type="submission" date="2007-08" db="EMBL/GenBank/DDBJ databases">
        <title>Divergence order of chlorophyte green algal lineages as inferred from the chloroplast and mitochondrial genomes.</title>
        <authorList>
            <person name="Pombert J.-F."/>
            <person name="Belanger A.-S."/>
            <person name="Gagnon J."/>
            <person name="Otis C."/>
            <person name="Lemieux C."/>
            <person name="Turmel M."/>
        </authorList>
    </citation>
    <scope>NUCLEOTIDE SEQUENCE</scope>
    <source>
        <strain evidence="9">UTEX 441</strain>
    </source>
</reference>
<feature type="transmembrane region" description="Helical" evidence="7">
    <location>
        <begin position="488"/>
        <end position="506"/>
    </location>
</feature>
<feature type="transmembrane region" description="Helical" evidence="7">
    <location>
        <begin position="168"/>
        <end position="189"/>
    </location>
</feature>
<dbReference type="GO" id="GO:0016020">
    <property type="term" value="C:membrane"/>
    <property type="evidence" value="ECO:0007669"/>
    <property type="project" value="UniProtKB-SubCell"/>
</dbReference>
<feature type="transmembrane region" description="Helical" evidence="7">
    <location>
        <begin position="81"/>
        <end position="97"/>
    </location>
</feature>
<feature type="transmembrane region" description="Helical" evidence="7">
    <location>
        <begin position="201"/>
        <end position="223"/>
    </location>
</feature>
<dbReference type="EMBL" id="EU123953">
    <property type="protein sequence ID" value="ABX82580.1"/>
    <property type="molecule type" value="Genomic_DNA"/>
</dbReference>
<feature type="transmembrane region" description="Helical" evidence="7">
    <location>
        <begin position="117"/>
        <end position="135"/>
    </location>
</feature>
<dbReference type="GO" id="GO:0008137">
    <property type="term" value="F:NADH dehydrogenase (ubiquinone) activity"/>
    <property type="evidence" value="ECO:0007669"/>
    <property type="project" value="InterPro"/>
</dbReference>
<feature type="transmembrane region" description="Helical" evidence="7">
    <location>
        <begin position="310"/>
        <end position="328"/>
    </location>
</feature>
<dbReference type="AlphaFoldDB" id="G8XP97"/>
<keyword evidence="5" id="KW-0520">NAD</keyword>
<dbReference type="HAMAP" id="MF_00445">
    <property type="entry name" value="NDH1_NuoN_1"/>
    <property type="match status" value="1"/>
</dbReference>
<feature type="transmembrane region" description="Helical" evidence="7">
    <location>
        <begin position="412"/>
        <end position="436"/>
    </location>
</feature>
<keyword evidence="3" id="KW-1278">Translocase</keyword>
<comment type="subcellular location">
    <subcellularLocation>
        <location evidence="1">Membrane</location>
        <topology evidence="1">Multi-pass membrane protein</topology>
    </subcellularLocation>
</comment>
<evidence type="ECO:0000256" key="7">
    <source>
        <dbReference type="SAM" id="Phobius"/>
    </source>
</evidence>
<keyword evidence="2 7" id="KW-0812">Transmembrane</keyword>